<protein>
    <submittedName>
        <fullName evidence="1">Uncharacterized protein</fullName>
    </submittedName>
</protein>
<accession>A0A382S6N3</accession>
<dbReference type="AlphaFoldDB" id="A0A382S6N3"/>
<evidence type="ECO:0000313" key="1">
    <source>
        <dbReference type="EMBL" id="SVD04808.1"/>
    </source>
</evidence>
<organism evidence="1">
    <name type="scientific">marine metagenome</name>
    <dbReference type="NCBI Taxonomy" id="408172"/>
    <lineage>
        <taxon>unclassified sequences</taxon>
        <taxon>metagenomes</taxon>
        <taxon>ecological metagenomes</taxon>
    </lineage>
</organism>
<gene>
    <name evidence="1" type="ORF">METZ01_LOCUS357662</name>
</gene>
<proteinExistence type="predicted"/>
<dbReference type="EMBL" id="UINC01126371">
    <property type="protein sequence ID" value="SVD04808.1"/>
    <property type="molecule type" value="Genomic_DNA"/>
</dbReference>
<reference evidence="1" key="1">
    <citation type="submission" date="2018-05" db="EMBL/GenBank/DDBJ databases">
        <authorList>
            <person name="Lanie J.A."/>
            <person name="Ng W.-L."/>
            <person name="Kazmierczak K.M."/>
            <person name="Andrzejewski T.M."/>
            <person name="Davidsen T.M."/>
            <person name="Wayne K.J."/>
            <person name="Tettelin H."/>
            <person name="Glass J.I."/>
            <person name="Rusch D."/>
            <person name="Podicherti R."/>
            <person name="Tsui H.-C.T."/>
            <person name="Winkler M.E."/>
        </authorList>
    </citation>
    <scope>NUCLEOTIDE SEQUENCE</scope>
</reference>
<name>A0A382S6N3_9ZZZZ</name>
<sequence length="29" mass="3201">MVFELHYLAALSGFVLAHILQASTLNLLD</sequence>